<reference evidence="2 3" key="1">
    <citation type="journal article" date="2016" name="Nat. Commun.">
        <title>Thousands of microbial genomes shed light on interconnected biogeochemical processes in an aquifer system.</title>
        <authorList>
            <person name="Anantharaman K."/>
            <person name="Brown C.T."/>
            <person name="Hug L.A."/>
            <person name="Sharon I."/>
            <person name="Castelle C.J."/>
            <person name="Probst A.J."/>
            <person name="Thomas B.C."/>
            <person name="Singh A."/>
            <person name="Wilkins M.J."/>
            <person name="Karaoz U."/>
            <person name="Brodie E.L."/>
            <person name="Williams K.H."/>
            <person name="Hubbard S.S."/>
            <person name="Banfield J.F."/>
        </authorList>
    </citation>
    <scope>NUCLEOTIDE SEQUENCE [LARGE SCALE GENOMIC DNA]</scope>
</reference>
<protein>
    <recommendedName>
        <fullName evidence="1">DUF5678 domain-containing protein</fullName>
    </recommendedName>
</protein>
<evidence type="ECO:0000259" key="1">
    <source>
        <dbReference type="Pfam" id="PF18929"/>
    </source>
</evidence>
<dbReference type="Pfam" id="PF18929">
    <property type="entry name" value="DUF5678"/>
    <property type="match status" value="1"/>
</dbReference>
<organism evidence="2 3">
    <name type="scientific">Candidatus Kerfeldbacteria bacterium RIFCSPHIGHO2_02_FULL_42_14</name>
    <dbReference type="NCBI Taxonomy" id="1798540"/>
    <lineage>
        <taxon>Bacteria</taxon>
        <taxon>Candidatus Kerfeldiibacteriota</taxon>
    </lineage>
</organism>
<dbReference type="AlphaFoldDB" id="A0A1G2ASS6"/>
<dbReference type="STRING" id="1798540.A3B74_02315"/>
<evidence type="ECO:0000313" key="3">
    <source>
        <dbReference type="Proteomes" id="UP000177165"/>
    </source>
</evidence>
<name>A0A1G2ASS6_9BACT</name>
<proteinExistence type="predicted"/>
<sequence length="66" mass="7609">MAIDWRKIYDKYKGLWVALEDDQVTVIASGETPQEVLTKARKQGRKKPILFRVPLEIMPYVGTAFV</sequence>
<dbReference type="EMBL" id="MHKB01000008">
    <property type="protein sequence ID" value="OGY79589.1"/>
    <property type="molecule type" value="Genomic_DNA"/>
</dbReference>
<dbReference type="InterPro" id="IPR043734">
    <property type="entry name" value="DUF5678"/>
</dbReference>
<comment type="caution">
    <text evidence="2">The sequence shown here is derived from an EMBL/GenBank/DDBJ whole genome shotgun (WGS) entry which is preliminary data.</text>
</comment>
<accession>A0A1G2ASS6</accession>
<gene>
    <name evidence="2" type="ORF">A3B74_02315</name>
</gene>
<dbReference type="Proteomes" id="UP000177165">
    <property type="component" value="Unassembled WGS sequence"/>
</dbReference>
<evidence type="ECO:0000313" key="2">
    <source>
        <dbReference type="EMBL" id="OGY79589.1"/>
    </source>
</evidence>
<feature type="domain" description="DUF5678" evidence="1">
    <location>
        <begin position="9"/>
        <end position="54"/>
    </location>
</feature>